<proteinExistence type="predicted"/>
<evidence type="ECO:0000313" key="1">
    <source>
        <dbReference type="EMBL" id="CRK96907.1"/>
    </source>
</evidence>
<sequence length="69" mass="7928">MKRNRFNCSSKLLTSDVYVYDITKLFIIQNSLVSHKLKLTACKLSYITTILFSIKGKEKGMQNNLILIS</sequence>
<name>A0A1J1I9M4_9DIPT</name>
<keyword evidence="2" id="KW-1185">Reference proteome</keyword>
<evidence type="ECO:0000313" key="2">
    <source>
        <dbReference type="Proteomes" id="UP000183832"/>
    </source>
</evidence>
<dbReference type="AlphaFoldDB" id="A0A1J1I9M4"/>
<organism evidence="1 2">
    <name type="scientific">Clunio marinus</name>
    <dbReference type="NCBI Taxonomy" id="568069"/>
    <lineage>
        <taxon>Eukaryota</taxon>
        <taxon>Metazoa</taxon>
        <taxon>Ecdysozoa</taxon>
        <taxon>Arthropoda</taxon>
        <taxon>Hexapoda</taxon>
        <taxon>Insecta</taxon>
        <taxon>Pterygota</taxon>
        <taxon>Neoptera</taxon>
        <taxon>Endopterygota</taxon>
        <taxon>Diptera</taxon>
        <taxon>Nematocera</taxon>
        <taxon>Chironomoidea</taxon>
        <taxon>Chironomidae</taxon>
        <taxon>Clunio</taxon>
    </lineage>
</organism>
<protein>
    <submittedName>
        <fullName evidence="1">CLUMA_CG010370, isoform A</fullName>
    </submittedName>
</protein>
<accession>A0A1J1I9M4</accession>
<dbReference type="EMBL" id="CVRI01000045">
    <property type="protein sequence ID" value="CRK96907.1"/>
    <property type="molecule type" value="Genomic_DNA"/>
</dbReference>
<dbReference type="Proteomes" id="UP000183832">
    <property type="component" value="Unassembled WGS sequence"/>
</dbReference>
<reference evidence="1 2" key="1">
    <citation type="submission" date="2015-04" db="EMBL/GenBank/DDBJ databases">
        <authorList>
            <person name="Syromyatnikov M.Y."/>
            <person name="Popov V.N."/>
        </authorList>
    </citation>
    <scope>NUCLEOTIDE SEQUENCE [LARGE SCALE GENOMIC DNA]</scope>
</reference>
<gene>
    <name evidence="1" type="ORF">CLUMA_CG010370</name>
</gene>